<dbReference type="STRING" id="578462.A0A0L0S1F2"/>
<dbReference type="OMA" id="LVRIKAW"/>
<organism evidence="6 7">
    <name type="scientific">Allomyces macrogynus (strain ATCC 38327)</name>
    <name type="common">Allomyces javanicus var. macrogynus</name>
    <dbReference type="NCBI Taxonomy" id="578462"/>
    <lineage>
        <taxon>Eukaryota</taxon>
        <taxon>Fungi</taxon>
        <taxon>Fungi incertae sedis</taxon>
        <taxon>Blastocladiomycota</taxon>
        <taxon>Blastocladiomycetes</taxon>
        <taxon>Blastocladiales</taxon>
        <taxon>Blastocladiaceae</taxon>
        <taxon>Allomyces</taxon>
    </lineage>
</organism>
<dbReference type="NCBIfam" id="NF041359">
    <property type="entry name" value="GntG_guanitoxin"/>
    <property type="match status" value="1"/>
</dbReference>
<dbReference type="GO" id="GO:0008732">
    <property type="term" value="F:L-allo-threonine aldolase activity"/>
    <property type="evidence" value="ECO:0007669"/>
    <property type="project" value="TreeGrafter"/>
</dbReference>
<dbReference type="OrthoDB" id="10261951at2759"/>
<gene>
    <name evidence="6" type="ORF">AMAG_02023</name>
</gene>
<evidence type="ECO:0000259" key="5">
    <source>
        <dbReference type="Pfam" id="PF01212"/>
    </source>
</evidence>
<evidence type="ECO:0000256" key="1">
    <source>
        <dbReference type="ARBA" id="ARBA00001933"/>
    </source>
</evidence>
<proteinExistence type="inferred from homology"/>
<dbReference type="InterPro" id="IPR001597">
    <property type="entry name" value="ArAA_b-elim_lyase/Thr_aldolase"/>
</dbReference>
<dbReference type="PANTHER" id="PTHR48097">
    <property type="entry name" value="L-THREONINE ALDOLASE-RELATED"/>
    <property type="match status" value="1"/>
</dbReference>
<dbReference type="GO" id="GO:0005829">
    <property type="term" value="C:cytosol"/>
    <property type="evidence" value="ECO:0007669"/>
    <property type="project" value="TreeGrafter"/>
</dbReference>
<dbReference type="Gene3D" id="3.90.1150.10">
    <property type="entry name" value="Aspartate Aminotransferase, domain 1"/>
    <property type="match status" value="1"/>
</dbReference>
<dbReference type="EMBL" id="GG745330">
    <property type="protein sequence ID" value="KNE56189.1"/>
    <property type="molecule type" value="Genomic_DNA"/>
</dbReference>
<evidence type="ECO:0000313" key="6">
    <source>
        <dbReference type="EMBL" id="KNE56189.1"/>
    </source>
</evidence>
<evidence type="ECO:0000313" key="7">
    <source>
        <dbReference type="Proteomes" id="UP000054350"/>
    </source>
</evidence>
<comment type="cofactor">
    <cofactor evidence="1">
        <name>pyridoxal 5'-phosphate</name>
        <dbReference type="ChEBI" id="CHEBI:597326"/>
    </cofactor>
</comment>
<name>A0A0L0S1F2_ALLM3</name>
<dbReference type="Proteomes" id="UP000054350">
    <property type="component" value="Unassembled WGS sequence"/>
</dbReference>
<evidence type="ECO:0000256" key="3">
    <source>
        <dbReference type="ARBA" id="ARBA00022898"/>
    </source>
</evidence>
<reference evidence="7" key="2">
    <citation type="submission" date="2009-11" db="EMBL/GenBank/DDBJ databases">
        <title>The Genome Sequence of Allomyces macrogynus strain ATCC 38327.</title>
        <authorList>
            <consortium name="The Broad Institute Genome Sequencing Platform"/>
            <person name="Russ C."/>
            <person name="Cuomo C."/>
            <person name="Shea T."/>
            <person name="Young S.K."/>
            <person name="Zeng Q."/>
            <person name="Koehrsen M."/>
            <person name="Haas B."/>
            <person name="Borodovsky M."/>
            <person name="Guigo R."/>
            <person name="Alvarado L."/>
            <person name="Berlin A."/>
            <person name="Borenstein D."/>
            <person name="Chen Z."/>
            <person name="Engels R."/>
            <person name="Freedman E."/>
            <person name="Gellesch M."/>
            <person name="Goldberg J."/>
            <person name="Griggs A."/>
            <person name="Gujja S."/>
            <person name="Heiman D."/>
            <person name="Hepburn T."/>
            <person name="Howarth C."/>
            <person name="Jen D."/>
            <person name="Larson L."/>
            <person name="Lewis B."/>
            <person name="Mehta T."/>
            <person name="Park D."/>
            <person name="Pearson M."/>
            <person name="Roberts A."/>
            <person name="Saif S."/>
            <person name="Shenoy N."/>
            <person name="Sisk P."/>
            <person name="Stolte C."/>
            <person name="Sykes S."/>
            <person name="Walk T."/>
            <person name="White J."/>
            <person name="Yandava C."/>
            <person name="Burger G."/>
            <person name="Gray M.W."/>
            <person name="Holland P.W.H."/>
            <person name="King N."/>
            <person name="Lang F.B.F."/>
            <person name="Roger A.J."/>
            <person name="Ruiz-Trillo I."/>
            <person name="Lander E."/>
            <person name="Nusbaum C."/>
        </authorList>
    </citation>
    <scope>NUCLEOTIDE SEQUENCE [LARGE SCALE GENOMIC DNA]</scope>
    <source>
        <strain evidence="7">ATCC 38327</strain>
    </source>
</reference>
<dbReference type="PANTHER" id="PTHR48097:SF9">
    <property type="entry name" value="L-THREONINE ALDOLASE"/>
    <property type="match status" value="1"/>
</dbReference>
<keyword evidence="3" id="KW-0663">Pyridoxal phosphate</keyword>
<reference evidence="6 7" key="1">
    <citation type="submission" date="2009-11" db="EMBL/GenBank/DDBJ databases">
        <title>Annotation of Allomyces macrogynus ATCC 38327.</title>
        <authorList>
            <consortium name="The Broad Institute Genome Sequencing Platform"/>
            <person name="Russ C."/>
            <person name="Cuomo C."/>
            <person name="Burger G."/>
            <person name="Gray M.W."/>
            <person name="Holland P.W.H."/>
            <person name="King N."/>
            <person name="Lang F.B.F."/>
            <person name="Roger A.J."/>
            <person name="Ruiz-Trillo I."/>
            <person name="Young S.K."/>
            <person name="Zeng Q."/>
            <person name="Gargeya S."/>
            <person name="Fitzgerald M."/>
            <person name="Haas B."/>
            <person name="Abouelleil A."/>
            <person name="Alvarado L."/>
            <person name="Arachchi H.M."/>
            <person name="Berlin A."/>
            <person name="Chapman S.B."/>
            <person name="Gearin G."/>
            <person name="Goldberg J."/>
            <person name="Griggs A."/>
            <person name="Gujja S."/>
            <person name="Hansen M."/>
            <person name="Heiman D."/>
            <person name="Howarth C."/>
            <person name="Larimer J."/>
            <person name="Lui A."/>
            <person name="MacDonald P.J.P."/>
            <person name="McCowen C."/>
            <person name="Montmayeur A."/>
            <person name="Murphy C."/>
            <person name="Neiman D."/>
            <person name="Pearson M."/>
            <person name="Priest M."/>
            <person name="Roberts A."/>
            <person name="Saif S."/>
            <person name="Shea T."/>
            <person name="Sisk P."/>
            <person name="Stolte C."/>
            <person name="Sykes S."/>
            <person name="Wortman J."/>
            <person name="Nusbaum C."/>
            <person name="Birren B."/>
        </authorList>
    </citation>
    <scope>NUCLEOTIDE SEQUENCE [LARGE SCALE GENOMIC DNA]</scope>
    <source>
        <strain evidence="6 7">ATCC 38327</strain>
    </source>
</reference>
<comment type="similarity">
    <text evidence="2">Belongs to the threonine aldolase family.</text>
</comment>
<dbReference type="FunFam" id="3.40.640.10:FF:000030">
    <property type="entry name" value="Low-specificity L-threonine aldolase"/>
    <property type="match status" value="1"/>
</dbReference>
<dbReference type="VEuPathDB" id="FungiDB:AMAG_02023"/>
<dbReference type="GO" id="GO:0006545">
    <property type="term" value="P:glycine biosynthetic process"/>
    <property type="evidence" value="ECO:0007669"/>
    <property type="project" value="TreeGrafter"/>
</dbReference>
<accession>A0A0L0S1F2</accession>
<dbReference type="InterPro" id="IPR015422">
    <property type="entry name" value="PyrdxlP-dep_Trfase_small"/>
</dbReference>
<dbReference type="InterPro" id="IPR015424">
    <property type="entry name" value="PyrdxlP-dep_Trfase"/>
</dbReference>
<sequence length="451" mass="47844">MMMSVPSVPGIRSLQLASTLLTRSPLLDRLAQLPACRSQLRQAPHYAPALNSCTVKRTYIRTSAPAMTYLGTAAPATATPDHLKGPAAVAYDFRSDTVTVPSPDMLAAMVQAPVGDDVFGEDPTIVALEHRVATLLGHEAALFCASGTMSNQLGIRTHLRGGAPHSVLADGRAHVHMWEAGGIAAHCGAKVIAVDVEGQHARGERAQPHLTAHDVELHAVPDDGDAHGAPTRLVCVENTLHGSVMPLADLKAMNEVAHAREIPVHMDGARLWHAAIQTGTELAEWGRLCDSISVCFSKGLGAPVGSALVGPATFIKRARHLRKMYGGGWRQAGVLAAAAMYALDNVFPLQLARTHKLAATLVEHLRRLGVKIENDPVDTNIVYADVSSVGLTANDWAKAAAEDVRDDAAPIHIFGGATGQIRVVMHYQLAEDAVDRLVTALERAIAAKVDA</sequence>
<dbReference type="eggNOG" id="KOG1368">
    <property type="taxonomic scope" value="Eukaryota"/>
</dbReference>
<dbReference type="InterPro" id="IPR023603">
    <property type="entry name" value="Low_specificity_L-TA-like"/>
</dbReference>
<dbReference type="Pfam" id="PF01212">
    <property type="entry name" value="Beta_elim_lyase"/>
    <property type="match status" value="1"/>
</dbReference>
<dbReference type="GO" id="GO:0006567">
    <property type="term" value="P:L-threonine catabolic process"/>
    <property type="evidence" value="ECO:0007669"/>
    <property type="project" value="TreeGrafter"/>
</dbReference>
<protein>
    <recommendedName>
        <fullName evidence="5">Aromatic amino acid beta-eliminating lyase/threonine aldolase domain-containing protein</fullName>
    </recommendedName>
</protein>
<evidence type="ECO:0000256" key="4">
    <source>
        <dbReference type="ARBA" id="ARBA00023239"/>
    </source>
</evidence>
<dbReference type="InterPro" id="IPR015421">
    <property type="entry name" value="PyrdxlP-dep_Trfase_major"/>
</dbReference>
<keyword evidence="7" id="KW-1185">Reference proteome</keyword>
<evidence type="ECO:0000256" key="2">
    <source>
        <dbReference type="ARBA" id="ARBA00006966"/>
    </source>
</evidence>
<dbReference type="SUPFAM" id="SSF53383">
    <property type="entry name" value="PLP-dependent transferases"/>
    <property type="match status" value="1"/>
</dbReference>
<dbReference type="AlphaFoldDB" id="A0A0L0S1F2"/>
<dbReference type="Gene3D" id="3.40.640.10">
    <property type="entry name" value="Type I PLP-dependent aspartate aminotransferase-like (Major domain)"/>
    <property type="match status" value="1"/>
</dbReference>
<keyword evidence="4" id="KW-0456">Lyase</keyword>
<feature type="domain" description="Aromatic amino acid beta-eliminating lyase/threonine aldolase" evidence="5">
    <location>
        <begin position="92"/>
        <end position="386"/>
    </location>
</feature>